<protein>
    <recommendedName>
        <fullName evidence="2">Pyridoxal phosphate homeostasis protein</fullName>
        <shortName evidence="2">PLP homeostasis protein</shortName>
    </recommendedName>
</protein>
<dbReference type="CDD" id="cd00635">
    <property type="entry name" value="PLPDE_III_YBL036c_like"/>
    <property type="match status" value="1"/>
</dbReference>
<dbReference type="InterPro" id="IPR029066">
    <property type="entry name" value="PLP-binding_barrel"/>
</dbReference>
<evidence type="ECO:0000256" key="1">
    <source>
        <dbReference type="ARBA" id="ARBA00022898"/>
    </source>
</evidence>
<feature type="domain" description="Alanine racemase N-terminal" evidence="5">
    <location>
        <begin position="2"/>
        <end position="212"/>
    </location>
</feature>
<comment type="similarity">
    <text evidence="2 4">Belongs to the pyridoxal phosphate-binding protein YggS/PROSC family.</text>
</comment>
<dbReference type="Gene3D" id="3.20.20.10">
    <property type="entry name" value="Alanine racemase"/>
    <property type="match status" value="1"/>
</dbReference>
<dbReference type="EMBL" id="MWDQ01000063">
    <property type="protein sequence ID" value="OQB73819.1"/>
    <property type="molecule type" value="Genomic_DNA"/>
</dbReference>
<dbReference type="FunFam" id="3.20.20.10:FF:000018">
    <property type="entry name" value="Pyridoxal phosphate homeostasis protein"/>
    <property type="match status" value="1"/>
</dbReference>
<name>A0A1V6CAC8_UNCT6</name>
<gene>
    <name evidence="6" type="ORF">BWX89_00774</name>
</gene>
<dbReference type="Pfam" id="PF01168">
    <property type="entry name" value="Ala_racemase_N"/>
    <property type="match status" value="1"/>
</dbReference>
<dbReference type="PIRSF" id="PIRSF004848">
    <property type="entry name" value="YBL036c_PLPDEIII"/>
    <property type="match status" value="1"/>
</dbReference>
<dbReference type="InterPro" id="IPR011078">
    <property type="entry name" value="PyrdxlP_homeostasis"/>
</dbReference>
<feature type="modified residue" description="N6-(pyridoxal phosphate)lysine" evidence="2 3">
    <location>
        <position position="24"/>
    </location>
</feature>
<dbReference type="PANTHER" id="PTHR10146">
    <property type="entry name" value="PROLINE SYNTHETASE CO-TRANSCRIBED BACTERIAL HOMOLOG PROTEIN"/>
    <property type="match status" value="1"/>
</dbReference>
<evidence type="ECO:0000256" key="2">
    <source>
        <dbReference type="HAMAP-Rule" id="MF_02087"/>
    </source>
</evidence>
<accession>A0A1V6CAC8</accession>
<comment type="caution">
    <text evidence="6">The sequence shown here is derived from an EMBL/GenBank/DDBJ whole genome shotgun (WGS) entry which is preliminary data.</text>
</comment>
<sequence length="214" mass="24253">MIQENIEKIRKIVPKDITIVAATKTRSVDEIKQAIACGITDIGENYIQEAEKKFNDIKRIVKWHLIGHLQKNKVKKAVKIFDIIETVDSFEIAKEISKHTEKGFPVLIEINSAREQQKSGVYPENLEQVLINISTLSNISVLGLMTMGPVVENPEEIRPYFRLTKQLFDFTKKLNLPNVEMKILSMGMSNSWQVAIEEGATCIRIGTAIFGPRT</sequence>
<dbReference type="NCBIfam" id="TIGR00044">
    <property type="entry name" value="YggS family pyridoxal phosphate-dependent enzyme"/>
    <property type="match status" value="1"/>
</dbReference>
<dbReference type="AlphaFoldDB" id="A0A1V6CAC8"/>
<dbReference type="SUPFAM" id="SSF51419">
    <property type="entry name" value="PLP-binding barrel"/>
    <property type="match status" value="1"/>
</dbReference>
<dbReference type="PANTHER" id="PTHR10146:SF14">
    <property type="entry name" value="PYRIDOXAL PHOSPHATE HOMEOSTASIS PROTEIN"/>
    <property type="match status" value="1"/>
</dbReference>
<evidence type="ECO:0000259" key="5">
    <source>
        <dbReference type="Pfam" id="PF01168"/>
    </source>
</evidence>
<proteinExistence type="inferred from homology"/>
<organism evidence="6">
    <name type="scientific">candidate division TA06 bacterium ADurb.Bin131</name>
    <dbReference type="NCBI Taxonomy" id="1852827"/>
    <lineage>
        <taxon>Bacteria</taxon>
        <taxon>Bacteria division TA06</taxon>
    </lineage>
</organism>
<dbReference type="HAMAP" id="MF_02087">
    <property type="entry name" value="PLP_homeostasis"/>
    <property type="match status" value="1"/>
</dbReference>
<evidence type="ECO:0000313" key="6">
    <source>
        <dbReference type="EMBL" id="OQB73819.1"/>
    </source>
</evidence>
<keyword evidence="1 2" id="KW-0663">Pyridoxal phosphate</keyword>
<reference evidence="6" key="1">
    <citation type="submission" date="2017-02" db="EMBL/GenBank/DDBJ databases">
        <title>Delving into the versatile metabolic prowess of the omnipresent phylum Bacteroidetes.</title>
        <authorList>
            <person name="Nobu M.K."/>
            <person name="Mei R."/>
            <person name="Narihiro T."/>
            <person name="Kuroda K."/>
            <person name="Liu W.-T."/>
        </authorList>
    </citation>
    <scope>NUCLEOTIDE SEQUENCE</scope>
    <source>
        <strain evidence="6">ADurb.Bin131</strain>
    </source>
</reference>
<dbReference type="InterPro" id="IPR001608">
    <property type="entry name" value="Ala_racemase_N"/>
</dbReference>
<comment type="function">
    <text evidence="2">Pyridoxal 5'-phosphate (PLP)-binding protein, which is involved in PLP homeostasis.</text>
</comment>
<evidence type="ECO:0000256" key="4">
    <source>
        <dbReference type="RuleBase" id="RU004514"/>
    </source>
</evidence>
<dbReference type="GO" id="GO:0030170">
    <property type="term" value="F:pyridoxal phosphate binding"/>
    <property type="evidence" value="ECO:0007669"/>
    <property type="project" value="UniProtKB-UniRule"/>
</dbReference>
<evidence type="ECO:0000256" key="3">
    <source>
        <dbReference type="PIRSR" id="PIRSR004848-1"/>
    </source>
</evidence>
<comment type="cofactor">
    <cofactor evidence="3">
        <name>pyridoxal 5'-phosphate</name>
        <dbReference type="ChEBI" id="CHEBI:597326"/>
    </cofactor>
</comment>
<dbReference type="Proteomes" id="UP000485562">
    <property type="component" value="Unassembled WGS sequence"/>
</dbReference>